<evidence type="ECO:0008006" key="3">
    <source>
        <dbReference type="Google" id="ProtNLM"/>
    </source>
</evidence>
<keyword evidence="2" id="KW-1185">Reference proteome</keyword>
<dbReference type="EMBL" id="JAHOPB010000003">
    <property type="protein sequence ID" value="MBU8877005.1"/>
    <property type="molecule type" value="Genomic_DNA"/>
</dbReference>
<evidence type="ECO:0000313" key="1">
    <source>
        <dbReference type="EMBL" id="MBU8877005.1"/>
    </source>
</evidence>
<evidence type="ECO:0000313" key="2">
    <source>
        <dbReference type="Proteomes" id="UP000727907"/>
    </source>
</evidence>
<dbReference type="RefSeq" id="WP_216966352.1">
    <property type="nucleotide sequence ID" value="NZ_JAHOPB010000003.1"/>
</dbReference>
<gene>
    <name evidence="1" type="ORF">KQ910_24755</name>
</gene>
<sequence>MTYTLEQLSADIGKALKADSGTAGKQAVCKLVSKVLLDDEFVAKHLTAEECRPRKVLYEDPELGFCICGHVYETAAHGAPHDHGTSWAIYGLATGDTEMTDWRIVKKGEGGEPTLVEPANTYVLKPGDSHFYDVGVVHSPKRDGLTKLVRIEGANLDRIKRSNIKAA</sequence>
<comment type="caution">
    <text evidence="1">The sequence shown here is derived from an EMBL/GenBank/DDBJ whole genome shotgun (WGS) entry which is preliminary data.</text>
</comment>
<organism evidence="1 2">
    <name type="scientific">Reyranella humidisoli</name>
    <dbReference type="NCBI Taxonomy" id="2849149"/>
    <lineage>
        <taxon>Bacteria</taxon>
        <taxon>Pseudomonadati</taxon>
        <taxon>Pseudomonadota</taxon>
        <taxon>Alphaproteobacteria</taxon>
        <taxon>Hyphomicrobiales</taxon>
        <taxon>Reyranellaceae</taxon>
        <taxon>Reyranella</taxon>
    </lineage>
</organism>
<dbReference type="Proteomes" id="UP000727907">
    <property type="component" value="Unassembled WGS sequence"/>
</dbReference>
<protein>
    <recommendedName>
        <fullName evidence="3">Cysteine dioxygenase</fullName>
    </recommendedName>
</protein>
<accession>A0ABS6IUX5</accession>
<name>A0ABS6IUX5_9HYPH</name>
<reference evidence="1 2" key="1">
    <citation type="submission" date="2021-06" db="EMBL/GenBank/DDBJ databases">
        <authorList>
            <person name="Lee D.H."/>
        </authorList>
    </citation>
    <scope>NUCLEOTIDE SEQUENCE [LARGE SCALE GENOMIC DNA]</scope>
    <source>
        <strain evidence="1 2">MMS21-HV4-11</strain>
    </source>
</reference>
<proteinExistence type="predicted"/>